<proteinExistence type="predicted"/>
<accession>A0A081A0P7</accession>
<dbReference type="GO" id="GO:0005576">
    <property type="term" value="C:extracellular region"/>
    <property type="evidence" value="ECO:0007669"/>
    <property type="project" value="InterPro"/>
</dbReference>
<dbReference type="OrthoDB" id="110003at2759"/>
<evidence type="ECO:0000313" key="2">
    <source>
        <dbReference type="Proteomes" id="UP000028582"/>
    </source>
</evidence>
<dbReference type="AlphaFoldDB" id="A0A081A0P7"/>
<comment type="caution">
    <text evidence="1">The sequence shown here is derived from an EMBL/GenBank/DDBJ whole genome shotgun (WGS) entry which is preliminary data.</text>
</comment>
<name>A0A081A0P7_PHYNI</name>
<protein>
    <recommendedName>
        <fullName evidence="3">Elicitin</fullName>
    </recommendedName>
</protein>
<gene>
    <name evidence="1" type="ORF">F444_11450</name>
</gene>
<dbReference type="EMBL" id="ANJA01002064">
    <property type="protein sequence ID" value="ETO72458.1"/>
    <property type="molecule type" value="Genomic_DNA"/>
</dbReference>
<reference evidence="1 2" key="1">
    <citation type="submission" date="2013-11" db="EMBL/GenBank/DDBJ databases">
        <title>The Genome Sequence of Phytophthora parasitica P1976.</title>
        <authorList>
            <consortium name="The Broad Institute Genomics Platform"/>
            <person name="Russ C."/>
            <person name="Tyler B."/>
            <person name="Panabieres F."/>
            <person name="Shan W."/>
            <person name="Tripathy S."/>
            <person name="Grunwald N."/>
            <person name="Machado M."/>
            <person name="Johnson C.S."/>
            <person name="Walker B."/>
            <person name="Young S."/>
            <person name="Zeng Q."/>
            <person name="Gargeya S."/>
            <person name="Fitzgerald M."/>
            <person name="Haas B."/>
            <person name="Abouelleil A."/>
            <person name="Allen A.W."/>
            <person name="Alvarado L."/>
            <person name="Arachchi H.M."/>
            <person name="Berlin A.M."/>
            <person name="Chapman S.B."/>
            <person name="Gainer-Dewar J."/>
            <person name="Goldberg J."/>
            <person name="Griggs A."/>
            <person name="Gujja S."/>
            <person name="Hansen M."/>
            <person name="Howarth C."/>
            <person name="Imamovic A."/>
            <person name="Ireland A."/>
            <person name="Larimer J."/>
            <person name="McCowan C."/>
            <person name="Murphy C."/>
            <person name="Pearson M."/>
            <person name="Poon T.W."/>
            <person name="Priest M."/>
            <person name="Roberts A."/>
            <person name="Saif S."/>
            <person name="Shea T."/>
            <person name="Sisk P."/>
            <person name="Sykes S."/>
            <person name="Wortman J."/>
            <person name="Nusbaum C."/>
            <person name="Birren B."/>
        </authorList>
    </citation>
    <scope>NUCLEOTIDE SEQUENCE [LARGE SCALE GENOMIC DNA]</scope>
    <source>
        <strain evidence="1 2">P1976</strain>
    </source>
</reference>
<dbReference type="SMART" id="SM01187">
    <property type="entry name" value="Elicitin"/>
    <property type="match status" value="1"/>
</dbReference>
<sequence length="109" mass="11830">MCSAFAASNGTEAATVYDIPECTQDQLNLGEAILTTEPSTLQCEKKFGIKSGMLLQSADAADEFCAEQACLNALRTLFSTLPNCRYELWGLKYSATKFLNHCGFSTDIA</sequence>
<evidence type="ECO:0000313" key="1">
    <source>
        <dbReference type="EMBL" id="ETO72458.1"/>
    </source>
</evidence>
<organism evidence="1 2">
    <name type="scientific">Phytophthora nicotianae P1976</name>
    <dbReference type="NCBI Taxonomy" id="1317066"/>
    <lineage>
        <taxon>Eukaryota</taxon>
        <taxon>Sar</taxon>
        <taxon>Stramenopiles</taxon>
        <taxon>Oomycota</taxon>
        <taxon>Peronosporomycetes</taxon>
        <taxon>Peronosporales</taxon>
        <taxon>Peronosporaceae</taxon>
        <taxon>Phytophthora</taxon>
    </lineage>
</organism>
<evidence type="ECO:0008006" key="3">
    <source>
        <dbReference type="Google" id="ProtNLM"/>
    </source>
</evidence>
<dbReference type="Proteomes" id="UP000028582">
    <property type="component" value="Unassembled WGS sequence"/>
</dbReference>
<dbReference type="InterPro" id="IPR002200">
    <property type="entry name" value="Elicitin"/>
</dbReference>